<dbReference type="PANTHER" id="PTHR39193:SF1">
    <property type="entry name" value="5-DEOXY-GLUCURONATE ISOMERASE"/>
    <property type="match status" value="1"/>
</dbReference>
<dbReference type="AlphaFoldDB" id="A0A1G8N5T3"/>
<reference evidence="2 3" key="1">
    <citation type="submission" date="2016-10" db="EMBL/GenBank/DDBJ databases">
        <authorList>
            <person name="de Groot N.N."/>
        </authorList>
    </citation>
    <scope>NUCLEOTIDE SEQUENCE [LARGE SCALE GENOMIC DNA]</scope>
    <source>
        <strain evidence="2 3">DSM 5885</strain>
    </source>
</reference>
<accession>A0A1G8N5T3</accession>
<gene>
    <name evidence="2" type="ORF">SAMN05660652_03988</name>
</gene>
<dbReference type="GO" id="GO:0008880">
    <property type="term" value="F:glucuronate isomerase activity"/>
    <property type="evidence" value="ECO:0007669"/>
    <property type="project" value="InterPro"/>
</dbReference>
<dbReference type="RefSeq" id="WP_091940467.1">
    <property type="nucleotide sequence ID" value="NZ_FNCY01000028.1"/>
</dbReference>
<keyword evidence="3" id="KW-1185">Reference proteome</keyword>
<dbReference type="InterPro" id="IPR024203">
    <property type="entry name" value="Deoxy-glucuronate_isom_IolB"/>
</dbReference>
<protein>
    <submittedName>
        <fullName evidence="2">5-deoxy-glucuronate isomerase</fullName>
    </submittedName>
</protein>
<sequence length="250" mass="28160">MPKYHFKPDETLDLLKPADMGLVHTSLQRVEISSSAVVLNSGAEELCLVVIDGNLSYHCLDTAGTAELGDMLYLPINSEIRLQGGPAVLIRYGAPCQRRTSFAHIRFKDVDADDRHKTYGKTELGTRREVWNCIDEKFDSSRFLMGICYGAPGGWTAWPPHEHGEKREEVYVYFNMDDGFGLQCVYDDMRKANVALVQNGHVISIPSGYHPNVGCPKTGIRYVYCMVSTSAEDRNFMDLHTQEIYGNRLE</sequence>
<dbReference type="GO" id="GO:0019310">
    <property type="term" value="P:inositol catabolic process"/>
    <property type="evidence" value="ECO:0007669"/>
    <property type="project" value="InterPro"/>
</dbReference>
<dbReference type="STRING" id="83767.SAMN05660652_03988"/>
<dbReference type="InterPro" id="IPR014710">
    <property type="entry name" value="RmlC-like_jellyroll"/>
</dbReference>
<dbReference type="InterPro" id="IPR011051">
    <property type="entry name" value="RmlC_Cupin_sf"/>
</dbReference>
<dbReference type="Gene3D" id="2.60.120.10">
    <property type="entry name" value="Jelly Rolls"/>
    <property type="match status" value="1"/>
</dbReference>
<keyword evidence="1 2" id="KW-0413">Isomerase</keyword>
<dbReference type="Pfam" id="PF04962">
    <property type="entry name" value="KduI"/>
    <property type="match status" value="1"/>
</dbReference>
<evidence type="ECO:0000313" key="3">
    <source>
        <dbReference type="Proteomes" id="UP000198607"/>
    </source>
</evidence>
<evidence type="ECO:0000256" key="1">
    <source>
        <dbReference type="ARBA" id="ARBA00023235"/>
    </source>
</evidence>
<evidence type="ECO:0000313" key="2">
    <source>
        <dbReference type="EMBL" id="SDI75528.1"/>
    </source>
</evidence>
<dbReference type="InterPro" id="IPR021120">
    <property type="entry name" value="KduI/IolB_isomerase"/>
</dbReference>
<dbReference type="SUPFAM" id="SSF51182">
    <property type="entry name" value="RmlC-like cupins"/>
    <property type="match status" value="1"/>
</dbReference>
<proteinExistence type="predicted"/>
<dbReference type="PANTHER" id="PTHR39193">
    <property type="entry name" value="5-DEOXY-GLUCURONATE ISOMERASE"/>
    <property type="match status" value="1"/>
</dbReference>
<dbReference type="Proteomes" id="UP000198607">
    <property type="component" value="Unassembled WGS sequence"/>
</dbReference>
<dbReference type="OrthoDB" id="6121073at2"/>
<name>A0A1G8N5T3_9RHOO</name>
<dbReference type="EMBL" id="FNCY01000028">
    <property type="protein sequence ID" value="SDI75528.1"/>
    <property type="molecule type" value="Genomic_DNA"/>
</dbReference>
<organism evidence="2 3">
    <name type="scientific">Propionivibrio dicarboxylicus</name>
    <dbReference type="NCBI Taxonomy" id="83767"/>
    <lineage>
        <taxon>Bacteria</taxon>
        <taxon>Pseudomonadati</taxon>
        <taxon>Pseudomonadota</taxon>
        <taxon>Betaproteobacteria</taxon>
        <taxon>Rhodocyclales</taxon>
        <taxon>Rhodocyclaceae</taxon>
        <taxon>Propionivibrio</taxon>
    </lineage>
</organism>